<evidence type="ECO:0000259" key="6">
    <source>
        <dbReference type="Pfam" id="PF23121"/>
    </source>
</evidence>
<dbReference type="AlphaFoldDB" id="A0A251PB94"/>
<reference evidence="7 8" key="1">
    <citation type="journal article" date="2013" name="Nat. Genet.">
        <title>The high-quality draft genome of peach (Prunus persica) identifies unique patterns of genetic diversity, domestication and genome evolution.</title>
        <authorList>
            <consortium name="International Peach Genome Initiative"/>
            <person name="Verde I."/>
            <person name="Abbott A.G."/>
            <person name="Scalabrin S."/>
            <person name="Jung S."/>
            <person name="Shu S."/>
            <person name="Marroni F."/>
            <person name="Zhebentyayeva T."/>
            <person name="Dettori M.T."/>
            <person name="Grimwood J."/>
            <person name="Cattonaro F."/>
            <person name="Zuccolo A."/>
            <person name="Rossini L."/>
            <person name="Jenkins J."/>
            <person name="Vendramin E."/>
            <person name="Meisel L.A."/>
            <person name="Decroocq V."/>
            <person name="Sosinski B."/>
            <person name="Prochnik S."/>
            <person name="Mitros T."/>
            <person name="Policriti A."/>
            <person name="Cipriani G."/>
            <person name="Dondini L."/>
            <person name="Ficklin S."/>
            <person name="Goodstein D.M."/>
            <person name="Xuan P."/>
            <person name="Del Fabbro C."/>
            <person name="Aramini V."/>
            <person name="Copetti D."/>
            <person name="Gonzalez S."/>
            <person name="Horner D.S."/>
            <person name="Falchi R."/>
            <person name="Lucas S."/>
            <person name="Mica E."/>
            <person name="Maldonado J."/>
            <person name="Lazzari B."/>
            <person name="Bielenberg D."/>
            <person name="Pirona R."/>
            <person name="Miculan M."/>
            <person name="Barakat A."/>
            <person name="Testolin R."/>
            <person name="Stella A."/>
            <person name="Tartarini S."/>
            <person name="Tonutti P."/>
            <person name="Arus P."/>
            <person name="Orellana A."/>
            <person name="Wells C."/>
            <person name="Main D."/>
            <person name="Vizzotto G."/>
            <person name="Silva H."/>
            <person name="Salamini F."/>
            <person name="Schmutz J."/>
            <person name="Morgante M."/>
            <person name="Rokhsar D.S."/>
        </authorList>
    </citation>
    <scope>NUCLEOTIDE SEQUENCE [LARGE SCALE GENOMIC DNA]</scope>
    <source>
        <strain evidence="8">cv. Nemared</strain>
    </source>
</reference>
<evidence type="ECO:0000313" key="7">
    <source>
        <dbReference type="EMBL" id="ONI08852.1"/>
    </source>
</evidence>
<dbReference type="PANTHER" id="PTHR33304:SF36">
    <property type="entry name" value="GB|AAF26970.1-RELATED"/>
    <property type="match status" value="1"/>
</dbReference>
<dbReference type="Gramene" id="ONI08852">
    <property type="protein sequence ID" value="ONI08852"/>
    <property type="gene ID" value="PRUPE_5G204100"/>
</dbReference>
<keyword evidence="1" id="KW-0479">Metal-binding</keyword>
<dbReference type="InterPro" id="IPR056280">
    <property type="entry name" value="AIPP2-like_SPOC"/>
</dbReference>
<organism evidence="7 8">
    <name type="scientific">Prunus persica</name>
    <name type="common">Peach</name>
    <name type="synonym">Amygdalus persica</name>
    <dbReference type="NCBI Taxonomy" id="3760"/>
    <lineage>
        <taxon>Eukaryota</taxon>
        <taxon>Viridiplantae</taxon>
        <taxon>Streptophyta</taxon>
        <taxon>Embryophyta</taxon>
        <taxon>Tracheophyta</taxon>
        <taxon>Spermatophyta</taxon>
        <taxon>Magnoliopsida</taxon>
        <taxon>eudicotyledons</taxon>
        <taxon>Gunneridae</taxon>
        <taxon>Pentapetalae</taxon>
        <taxon>rosids</taxon>
        <taxon>fabids</taxon>
        <taxon>Rosales</taxon>
        <taxon>Rosaceae</taxon>
        <taxon>Amygdaloideae</taxon>
        <taxon>Amygdaleae</taxon>
        <taxon>Prunus</taxon>
    </lineage>
</organism>
<dbReference type="STRING" id="3760.A0A251PB94"/>
<dbReference type="EMBL" id="CM007655">
    <property type="protein sequence ID" value="ONI08852.1"/>
    <property type="molecule type" value="Genomic_DNA"/>
</dbReference>
<dbReference type="OrthoDB" id="1182025at2759"/>
<evidence type="ECO:0000256" key="3">
    <source>
        <dbReference type="ARBA" id="ARBA00022833"/>
    </source>
</evidence>
<sequence length="141" mass="15701">MVSCGQFCDGFRAHLPGKVHPEAVEYSRLMPNVLQCTLLLCSSVLAEIFENDRPTVNDMALFFSPGDFERSKQQYLSLLGLLEMREMALRSHINGVNLLISSSKRLNLDSCGLEVMESFLWGVYCPAKGHLAVPSLLFSDS</sequence>
<protein>
    <recommendedName>
        <fullName evidence="6">AIPP2-like SPOC-like domain-containing protein</fullName>
    </recommendedName>
</protein>
<dbReference type="GO" id="GO:0034244">
    <property type="term" value="P:negative regulation of transcription elongation by RNA polymerase II"/>
    <property type="evidence" value="ECO:0007669"/>
    <property type="project" value="InterPro"/>
</dbReference>
<keyword evidence="4" id="KW-0805">Transcription regulation</keyword>
<keyword evidence="8" id="KW-1185">Reference proteome</keyword>
<accession>A0A251PB94</accession>
<feature type="domain" description="AIPP2-like SPOC-like" evidence="6">
    <location>
        <begin position="5"/>
        <end position="124"/>
    </location>
</feature>
<dbReference type="Proteomes" id="UP000006882">
    <property type="component" value="Chromosome G5"/>
</dbReference>
<evidence type="ECO:0000256" key="5">
    <source>
        <dbReference type="ARBA" id="ARBA00023163"/>
    </source>
</evidence>
<keyword evidence="5" id="KW-0804">Transcription</keyword>
<dbReference type="Pfam" id="PF23121">
    <property type="entry name" value="SPOC_AIPP2"/>
    <property type="match status" value="1"/>
</dbReference>
<name>A0A251PB94_PRUPE</name>
<evidence type="ECO:0000256" key="2">
    <source>
        <dbReference type="ARBA" id="ARBA00022771"/>
    </source>
</evidence>
<evidence type="ECO:0000256" key="1">
    <source>
        <dbReference type="ARBA" id="ARBA00022723"/>
    </source>
</evidence>
<gene>
    <name evidence="7" type="ORF">PRUPE_5G204100</name>
</gene>
<keyword evidence="2" id="KW-0863">Zinc-finger</keyword>
<evidence type="ECO:0000313" key="8">
    <source>
        <dbReference type="Proteomes" id="UP000006882"/>
    </source>
</evidence>
<dbReference type="PANTHER" id="PTHR33304">
    <property type="match status" value="1"/>
</dbReference>
<proteinExistence type="predicted"/>
<dbReference type="GO" id="GO:0140566">
    <property type="term" value="F:histone reader activity"/>
    <property type="evidence" value="ECO:0007669"/>
    <property type="project" value="InterPro"/>
</dbReference>
<evidence type="ECO:0000256" key="4">
    <source>
        <dbReference type="ARBA" id="ARBA00023015"/>
    </source>
</evidence>
<dbReference type="GO" id="GO:0008270">
    <property type="term" value="F:zinc ion binding"/>
    <property type="evidence" value="ECO:0007669"/>
    <property type="project" value="UniProtKB-KW"/>
</dbReference>
<keyword evidence="3" id="KW-0862">Zinc</keyword>
<dbReference type="InterPro" id="IPR049914">
    <property type="entry name" value="PHD1-3/5-6"/>
</dbReference>